<organism evidence="2 3">
    <name type="scientific">SAR324 cluster bacterium</name>
    <dbReference type="NCBI Taxonomy" id="2024889"/>
    <lineage>
        <taxon>Bacteria</taxon>
        <taxon>Deltaproteobacteria</taxon>
        <taxon>SAR324 cluster</taxon>
    </lineage>
</organism>
<comment type="caution">
    <text evidence="2">The sequence shown here is derived from an EMBL/GenBank/DDBJ whole genome shotgun (WGS) entry which is preliminary data.</text>
</comment>
<protein>
    <recommendedName>
        <fullName evidence="4">Prepilin-type N-terminal cleavage/methylation domain-containing protein</fullName>
    </recommendedName>
</protein>
<feature type="transmembrane region" description="Helical" evidence="1">
    <location>
        <begin position="12"/>
        <end position="32"/>
    </location>
</feature>
<dbReference type="EMBL" id="NVSR01000120">
    <property type="protein sequence ID" value="PCI24678.1"/>
    <property type="molecule type" value="Genomic_DNA"/>
</dbReference>
<dbReference type="Pfam" id="PF07963">
    <property type="entry name" value="N_methyl"/>
    <property type="match status" value="1"/>
</dbReference>
<reference evidence="3" key="1">
    <citation type="submission" date="2017-08" db="EMBL/GenBank/DDBJ databases">
        <title>A dynamic microbial community with high functional redundancy inhabits the cold, oxic subseafloor aquifer.</title>
        <authorList>
            <person name="Tully B.J."/>
            <person name="Wheat C.G."/>
            <person name="Glazer B.T."/>
            <person name="Huber J.A."/>
        </authorList>
    </citation>
    <scope>NUCLEOTIDE SEQUENCE [LARGE SCALE GENOMIC DNA]</scope>
</reference>
<keyword evidence="1" id="KW-0472">Membrane</keyword>
<name>A0A2A4STV3_9DELT</name>
<evidence type="ECO:0000256" key="1">
    <source>
        <dbReference type="SAM" id="Phobius"/>
    </source>
</evidence>
<evidence type="ECO:0000313" key="2">
    <source>
        <dbReference type="EMBL" id="PCI24678.1"/>
    </source>
</evidence>
<dbReference type="Proteomes" id="UP000218113">
    <property type="component" value="Unassembled WGS sequence"/>
</dbReference>
<accession>A0A2A4STV3</accession>
<proteinExistence type="predicted"/>
<keyword evidence="1" id="KW-0812">Transmembrane</keyword>
<dbReference type="InterPro" id="IPR012902">
    <property type="entry name" value="N_methyl_site"/>
</dbReference>
<dbReference type="AlphaFoldDB" id="A0A2A4STV3"/>
<evidence type="ECO:0000313" key="3">
    <source>
        <dbReference type="Proteomes" id="UP000218113"/>
    </source>
</evidence>
<keyword evidence="1" id="KW-1133">Transmembrane helix</keyword>
<gene>
    <name evidence="2" type="ORF">COB67_11405</name>
</gene>
<sequence length="127" mass="14029">MAISVRPGSGSPGITLIEVLISLVIFSVALGLSSRFIAAGMQHPFIKAPVDPWLLFISHTEEKLGNLPANSILLQDGKHPSPFPELTPPTNLQRWSLEWEENSLGQGNALFEATNKDGKKIQWRIFR</sequence>
<dbReference type="NCBIfam" id="TIGR02532">
    <property type="entry name" value="IV_pilin_GFxxxE"/>
    <property type="match status" value="1"/>
</dbReference>
<evidence type="ECO:0008006" key="4">
    <source>
        <dbReference type="Google" id="ProtNLM"/>
    </source>
</evidence>